<dbReference type="Pfam" id="PF01549">
    <property type="entry name" value="ShK"/>
    <property type="match status" value="2"/>
</dbReference>
<comment type="caution">
    <text evidence="3">The sequence shown here is derived from an EMBL/GenBank/DDBJ whole genome shotgun (WGS) entry which is preliminary data.</text>
</comment>
<dbReference type="EMBL" id="ADBV01012675">
    <property type="protein sequence ID" value="EJW74209.1"/>
    <property type="molecule type" value="Genomic_DNA"/>
</dbReference>
<name>J9EFM3_WUCBA</name>
<dbReference type="InterPro" id="IPR003582">
    <property type="entry name" value="ShKT_dom"/>
</dbReference>
<feature type="domain" description="ShKT" evidence="2">
    <location>
        <begin position="50"/>
        <end position="79"/>
    </location>
</feature>
<feature type="domain" description="ShKT" evidence="2">
    <location>
        <begin position="10"/>
        <end position="38"/>
    </location>
</feature>
<dbReference type="PROSITE" id="PS51670">
    <property type="entry name" value="SHKT"/>
    <property type="match status" value="2"/>
</dbReference>
<dbReference type="AlphaFoldDB" id="J9EFM3"/>
<comment type="caution">
    <text evidence="1">Lacks conserved residue(s) required for the propagation of feature annotation.</text>
</comment>
<evidence type="ECO:0000313" key="3">
    <source>
        <dbReference type="EMBL" id="EJW74209.1"/>
    </source>
</evidence>
<dbReference type="Proteomes" id="UP000004810">
    <property type="component" value="Unassembled WGS sequence"/>
</dbReference>
<evidence type="ECO:0000259" key="2">
    <source>
        <dbReference type="PROSITE" id="PS51670"/>
    </source>
</evidence>
<protein>
    <recommendedName>
        <fullName evidence="2">ShKT domain-containing protein</fullName>
    </recommendedName>
</protein>
<reference evidence="4" key="1">
    <citation type="submission" date="2012-08" db="EMBL/GenBank/DDBJ databases">
        <title>The Genome Sequence of Wuchereria bancrofti.</title>
        <authorList>
            <person name="Nutman T.B."/>
            <person name="Fink D.L."/>
            <person name="Russ C."/>
            <person name="Young S."/>
            <person name="Zeng Q."/>
            <person name="Koehrsen M."/>
            <person name="Alvarado L."/>
            <person name="Berlin A."/>
            <person name="Chapman S.B."/>
            <person name="Chen Z."/>
            <person name="Freedman E."/>
            <person name="Gellesch M."/>
            <person name="Goldberg J."/>
            <person name="Griggs A."/>
            <person name="Gujja S."/>
            <person name="Heilman E.R."/>
            <person name="Heiman D."/>
            <person name="Hepburn T."/>
            <person name="Howarth C."/>
            <person name="Jen D."/>
            <person name="Larson L."/>
            <person name="Lewis B."/>
            <person name="Mehta T."/>
            <person name="Park D."/>
            <person name="Pearson M."/>
            <person name="Roberts A."/>
            <person name="Saif S."/>
            <person name="Shea T."/>
            <person name="Shenoy N."/>
            <person name="Sisk P."/>
            <person name="Stolte C."/>
            <person name="Sykes S."/>
            <person name="Walk T."/>
            <person name="White J."/>
            <person name="Yandava C."/>
            <person name="Haas B."/>
            <person name="Henn M.R."/>
            <person name="Nusbaum C."/>
            <person name="Birren B."/>
        </authorList>
    </citation>
    <scope>NUCLEOTIDE SEQUENCE [LARGE SCALE GENOMIC DNA]</scope>
    <source>
        <strain evidence="4">NA</strain>
    </source>
</reference>
<proteinExistence type="predicted"/>
<evidence type="ECO:0000256" key="1">
    <source>
        <dbReference type="PROSITE-ProRule" id="PRU01005"/>
    </source>
</evidence>
<organism evidence="3 4">
    <name type="scientific">Wuchereria bancrofti</name>
    <dbReference type="NCBI Taxonomy" id="6293"/>
    <lineage>
        <taxon>Eukaryota</taxon>
        <taxon>Metazoa</taxon>
        <taxon>Ecdysozoa</taxon>
        <taxon>Nematoda</taxon>
        <taxon>Chromadorea</taxon>
        <taxon>Rhabditida</taxon>
        <taxon>Spirurina</taxon>
        <taxon>Spiruromorpha</taxon>
        <taxon>Filarioidea</taxon>
        <taxon>Onchocercidae</taxon>
        <taxon>Wuchereria</taxon>
    </lineage>
</organism>
<feature type="disulfide bond" evidence="1">
    <location>
        <begin position="63"/>
        <end position="76"/>
    </location>
</feature>
<evidence type="ECO:0000313" key="4">
    <source>
        <dbReference type="Proteomes" id="UP000004810"/>
    </source>
</evidence>
<feature type="disulfide bond" evidence="1">
    <location>
        <begin position="22"/>
        <end position="35"/>
    </location>
</feature>
<accession>J9EFM3</accession>
<dbReference type="SMART" id="SM00254">
    <property type="entry name" value="ShKT"/>
    <property type="match status" value="2"/>
</dbReference>
<sequence>MPPATVTPVCEDLYNECESAICTTLVASDICAKTCGFCGATPSTTVTPVCEDKYNKCKTNMNCTSALAKELCAKTCEFCDNDSILTPEGIK</sequence>
<gene>
    <name evidence="3" type="ORF">WUBG_14882</name>
</gene>
<keyword evidence="1" id="KW-1015">Disulfide bond</keyword>